<evidence type="ECO:0000313" key="1">
    <source>
        <dbReference type="EMBL" id="TGY65454.1"/>
    </source>
</evidence>
<comment type="caution">
    <text evidence="1">The sequence shown here is derived from an EMBL/GenBank/DDBJ whole genome shotgun (WGS) entry which is preliminary data.</text>
</comment>
<keyword evidence="2" id="KW-1185">Reference proteome</keyword>
<accession>A0AC61R6H1</accession>
<reference evidence="1" key="1">
    <citation type="submission" date="2019-04" db="EMBL/GenBank/DDBJ databases">
        <title>Microbes associate with the intestines of laboratory mice.</title>
        <authorList>
            <person name="Navarre W."/>
            <person name="Wong E."/>
            <person name="Huang K."/>
            <person name="Tropini C."/>
            <person name="Ng K."/>
            <person name="Yu B."/>
        </authorList>
    </citation>
    <scope>NUCLEOTIDE SEQUENCE</scope>
    <source>
        <strain evidence="1">NM09_H32</strain>
    </source>
</reference>
<dbReference type="Proteomes" id="UP000308836">
    <property type="component" value="Unassembled WGS sequence"/>
</dbReference>
<dbReference type="EC" id="5.3.1.16" evidence="1"/>
<proteinExistence type="predicted"/>
<protein>
    <submittedName>
        <fullName evidence="1">1-(5-phosphoribosyl)-5-[(5-phosphoribosylamino)methylideneamino]imidazole-4-carboxamide isomerase</fullName>
        <ecNumber evidence="1">5.3.1.16</ecNumber>
    </submittedName>
</protein>
<gene>
    <name evidence="1" type="primary">hisA</name>
    <name evidence="1" type="ORF">E5336_08530</name>
</gene>
<name>A0AC61R6H1_9FIRM</name>
<sequence length="242" mass="25986">MKVIPAIDLLDGKPVRLYQGDYAKEEQVGEDALQIAQAFARAGARYLHVVDLNGAKKGERIHGDLIEAIVRETKLRVEVGGGIRTMEDVEAYLNLGVDRVILGTAALKDPAFLKEALARYGERIVVGVDCKDGKVCASGWLDQSDVDYLDFAIEMEQLGVQTIVFTDISKDGTLAGPNLDMLEQLKRHVSLDIVASGGVKDIGDIEALRRLDVDGAIAGKSLYAGTLDLKEALDACAGDAAC</sequence>
<dbReference type="EMBL" id="SRYG01000017">
    <property type="protein sequence ID" value="TGY65454.1"/>
    <property type="molecule type" value="Genomic_DNA"/>
</dbReference>
<organism evidence="1 2">
    <name type="scientific">Dubosiella muris</name>
    <dbReference type="NCBI Taxonomy" id="3038133"/>
    <lineage>
        <taxon>Bacteria</taxon>
        <taxon>Bacillati</taxon>
        <taxon>Bacillota</taxon>
        <taxon>Erysipelotrichia</taxon>
        <taxon>Erysipelotrichales</taxon>
        <taxon>Erysipelotrichaceae</taxon>
        <taxon>Dubosiella</taxon>
    </lineage>
</organism>
<evidence type="ECO:0000313" key="2">
    <source>
        <dbReference type="Proteomes" id="UP000308836"/>
    </source>
</evidence>
<keyword evidence="1" id="KW-0413">Isomerase</keyword>